<accession>A0AAN7P1D8</accession>
<dbReference type="AlphaFoldDB" id="A0AAN7P1D8"/>
<evidence type="ECO:0000256" key="2">
    <source>
        <dbReference type="SAM" id="MobiDB-lite"/>
    </source>
</evidence>
<keyword evidence="1" id="KW-0175">Coiled coil</keyword>
<dbReference type="InterPro" id="IPR032013">
    <property type="entry name" value="DUF4795"/>
</dbReference>
<proteinExistence type="predicted"/>
<reference evidence="5" key="1">
    <citation type="submission" date="2023-01" db="EMBL/GenBank/DDBJ databases">
        <title>Key to firefly adult light organ development and bioluminescence: homeobox transcription factors regulate luciferase expression and transportation to peroxisome.</title>
        <authorList>
            <person name="Fu X."/>
        </authorList>
    </citation>
    <scope>NUCLEOTIDE SEQUENCE [LARGE SCALE GENOMIC DNA]</scope>
</reference>
<feature type="domain" description="DUF4795" evidence="3">
    <location>
        <begin position="379"/>
        <end position="577"/>
    </location>
</feature>
<evidence type="ECO:0000256" key="1">
    <source>
        <dbReference type="SAM" id="Coils"/>
    </source>
</evidence>
<feature type="coiled-coil region" evidence="1">
    <location>
        <begin position="148"/>
        <end position="175"/>
    </location>
</feature>
<dbReference type="Proteomes" id="UP001353858">
    <property type="component" value="Unassembled WGS sequence"/>
</dbReference>
<evidence type="ECO:0000313" key="5">
    <source>
        <dbReference type="Proteomes" id="UP001353858"/>
    </source>
</evidence>
<comment type="caution">
    <text evidence="4">The sequence shown here is derived from an EMBL/GenBank/DDBJ whole genome shotgun (WGS) entry which is preliminary data.</text>
</comment>
<gene>
    <name evidence="4" type="ORF">RN001_014289</name>
</gene>
<feature type="region of interest" description="Disordered" evidence="2">
    <location>
        <begin position="229"/>
        <end position="257"/>
    </location>
</feature>
<dbReference type="PANTHER" id="PTHR47080">
    <property type="entry name" value="CHROMOSOME 16 OPEN READING FRAME 96"/>
    <property type="match status" value="1"/>
</dbReference>
<protein>
    <recommendedName>
        <fullName evidence="3">DUF4795 domain-containing protein</fullName>
    </recommendedName>
</protein>
<organism evidence="4 5">
    <name type="scientific">Aquatica leii</name>
    <dbReference type="NCBI Taxonomy" id="1421715"/>
    <lineage>
        <taxon>Eukaryota</taxon>
        <taxon>Metazoa</taxon>
        <taxon>Ecdysozoa</taxon>
        <taxon>Arthropoda</taxon>
        <taxon>Hexapoda</taxon>
        <taxon>Insecta</taxon>
        <taxon>Pterygota</taxon>
        <taxon>Neoptera</taxon>
        <taxon>Endopterygota</taxon>
        <taxon>Coleoptera</taxon>
        <taxon>Polyphaga</taxon>
        <taxon>Elateriformia</taxon>
        <taxon>Elateroidea</taxon>
        <taxon>Lampyridae</taxon>
        <taxon>Luciolinae</taxon>
        <taxon>Aquatica</taxon>
    </lineage>
</organism>
<evidence type="ECO:0000259" key="3">
    <source>
        <dbReference type="Pfam" id="PF16043"/>
    </source>
</evidence>
<keyword evidence="5" id="KW-1185">Reference proteome</keyword>
<name>A0AAN7P1D8_9COLE</name>
<evidence type="ECO:0000313" key="4">
    <source>
        <dbReference type="EMBL" id="KAK4874929.1"/>
    </source>
</evidence>
<dbReference type="PANTHER" id="PTHR47080:SF1">
    <property type="entry name" value="CHROMOSOME 16 OPEN READING FRAME 96"/>
    <property type="match status" value="1"/>
</dbReference>
<dbReference type="Pfam" id="PF16043">
    <property type="entry name" value="DUF4795"/>
    <property type="match status" value="1"/>
</dbReference>
<sequence>MAGSSVMLSLPQMVDLALNSPEVGSVNFNILHSLLHVLIQQVDLLETKVEFKGNDSERVQNLMKKSSTGPSLNLTEYMVTPGKDQRKVVSRKQRYRPEKDNKDEVIMENEVRVVDQGKEESKLDALQTVILLESTEPSTTPPPAHVSVALSKVHFENLEDEIEKLKEDIKELKELPANVDLISAIRSANPSPVLDMFQILTLTKRIEASEEAVSKLASMIEDLAREQMTGGLTPSDASTPRGIAQSRQNATPSVASTATSTAASTAASAAASMAQSGAASMAQTGAASMAQSAAASVAGSAAASSAAPSAPGLEARVTELELHFKECSETIGVMDNTFNEQFTTLQQNLIDLEKEIGEIIERINAGLPGGDTGTSEQGGRELYNKVMMLQEELEKLAQTATKLLDDKDDRQSNMDALLEQIELLKTIKANREDLQDALANKADSCTVNKKVSHDQFDAACDELSRSIEEAVGKLTQQESLWQQALLDIQNEIENKLDKMELTPLRDFVHNKLKMLQDRLKALAALKQDTEAAGTKSRLLRNVNCLSCDKDVVMRKEIEPGTNPPPPSFPASKGLGPYLAYELDQLRKQQKFEYLCNRYCGGSHTTTTAQQRVARMGNFLQQWGTEAAATEKEIRGTDGLIYKARDQISMQQEQNVVTTDSQSMRSKPSILVQGDIVSERLIEKSSKSEAVDFRSLSKKSK</sequence>
<dbReference type="EMBL" id="JARPUR010000006">
    <property type="protein sequence ID" value="KAK4874929.1"/>
    <property type="molecule type" value="Genomic_DNA"/>
</dbReference>
<feature type="coiled-coil region" evidence="1">
    <location>
        <begin position="342"/>
        <end position="444"/>
    </location>
</feature>